<evidence type="ECO:0000313" key="2">
    <source>
        <dbReference type="EMBL" id="KOX77838.1"/>
    </source>
</evidence>
<evidence type="ECO:0000256" key="1">
    <source>
        <dbReference type="SAM" id="MobiDB-lite"/>
    </source>
</evidence>
<name>A0A0N0BIL4_9HYME</name>
<evidence type="ECO:0000313" key="3">
    <source>
        <dbReference type="Proteomes" id="UP000053105"/>
    </source>
</evidence>
<dbReference type="AlphaFoldDB" id="A0A0N0BIL4"/>
<accession>A0A0N0BIL4</accession>
<proteinExistence type="predicted"/>
<dbReference type="EMBL" id="KQ435727">
    <property type="protein sequence ID" value="KOX77838.1"/>
    <property type="molecule type" value="Genomic_DNA"/>
</dbReference>
<dbReference type="Proteomes" id="UP000053105">
    <property type="component" value="Unassembled WGS sequence"/>
</dbReference>
<gene>
    <name evidence="2" type="ORF">WN51_05724</name>
</gene>
<sequence>MNEVIIIIVPTVFYNIDLEKKISSLGSSSGFSKRLENNRVKKKPLLTVIVVFREIGLVDEEIVIPVKLPKLAIDHVEMLVAEVGSHLIDVLLVLEDRDHRQQVAPPQLCDGDSPAPASVHAVEYPGDHLASKFIERRQTSITNINSPRQPASSILNVQIQYANTRGQKKNGDSTVNRRSEAKISSARQGHDILLRDAKDPKNAKRPANAVIMYRLAHVTTWLHHDLPPIHAVVSQHHGQEVTSWERSSNVVERWLRIDFSGSNPENRASSGATLMQRKLIDLGHVIRKGVWDRPRVGMALSGTERSHLSLRSWIHMTRYMGSYYIAYIPIGCQSRREKEKEEQEEEEKIGESEKTPPKRRIYSAVVIRSVDIEKPSRPISNFLIQNMHSYSSSTNNPIVEFRRSNFESYK</sequence>
<reference evidence="2 3" key="1">
    <citation type="submission" date="2015-07" db="EMBL/GenBank/DDBJ databases">
        <title>The genome of Melipona quadrifasciata.</title>
        <authorList>
            <person name="Pan H."/>
            <person name="Kapheim K."/>
        </authorList>
    </citation>
    <scope>NUCLEOTIDE SEQUENCE [LARGE SCALE GENOMIC DNA]</scope>
    <source>
        <strain evidence="2">0111107301</strain>
        <tissue evidence="2">Whole body</tissue>
    </source>
</reference>
<feature type="compositionally biased region" description="Basic and acidic residues" evidence="1">
    <location>
        <begin position="169"/>
        <end position="181"/>
    </location>
</feature>
<feature type="region of interest" description="Disordered" evidence="1">
    <location>
        <begin position="165"/>
        <end position="187"/>
    </location>
</feature>
<organism evidence="2 3">
    <name type="scientific">Melipona quadrifasciata</name>
    <dbReference type="NCBI Taxonomy" id="166423"/>
    <lineage>
        <taxon>Eukaryota</taxon>
        <taxon>Metazoa</taxon>
        <taxon>Ecdysozoa</taxon>
        <taxon>Arthropoda</taxon>
        <taxon>Hexapoda</taxon>
        <taxon>Insecta</taxon>
        <taxon>Pterygota</taxon>
        <taxon>Neoptera</taxon>
        <taxon>Endopterygota</taxon>
        <taxon>Hymenoptera</taxon>
        <taxon>Apocrita</taxon>
        <taxon>Aculeata</taxon>
        <taxon>Apoidea</taxon>
        <taxon>Anthophila</taxon>
        <taxon>Apidae</taxon>
        <taxon>Melipona</taxon>
    </lineage>
</organism>
<keyword evidence="3" id="KW-1185">Reference proteome</keyword>
<protein>
    <submittedName>
        <fullName evidence="2">Uncharacterized protein</fullName>
    </submittedName>
</protein>